<dbReference type="FunFam" id="1.20.120.1770:FF:000001">
    <property type="entry name" value="Cytochrome b reductase 1"/>
    <property type="match status" value="1"/>
</dbReference>
<dbReference type="OrthoDB" id="907479at2759"/>
<evidence type="ECO:0000256" key="1">
    <source>
        <dbReference type="ARBA" id="ARBA00001970"/>
    </source>
</evidence>
<reference evidence="13" key="1">
    <citation type="submission" date="2020-11" db="EMBL/GenBank/DDBJ databases">
        <authorList>
            <person name="Tran Van P."/>
        </authorList>
    </citation>
    <scope>NUCLEOTIDE SEQUENCE</scope>
</reference>
<dbReference type="SMART" id="SM00665">
    <property type="entry name" value="B561"/>
    <property type="match status" value="1"/>
</dbReference>
<evidence type="ECO:0000259" key="12">
    <source>
        <dbReference type="PROSITE" id="PS50939"/>
    </source>
</evidence>
<feature type="domain" description="Cytochrome b561" evidence="12">
    <location>
        <begin position="30"/>
        <end position="236"/>
    </location>
</feature>
<dbReference type="PANTHER" id="PTHR10106">
    <property type="entry name" value="CYTOCHROME B561-RELATED"/>
    <property type="match status" value="1"/>
</dbReference>
<keyword evidence="8 11" id="KW-1133">Transmembrane helix</keyword>
<keyword evidence="7" id="KW-0249">Electron transport</keyword>
<keyword evidence="4" id="KW-0349">Heme</keyword>
<organism evidence="13">
    <name type="scientific">Medioppia subpectinata</name>
    <dbReference type="NCBI Taxonomy" id="1979941"/>
    <lineage>
        <taxon>Eukaryota</taxon>
        <taxon>Metazoa</taxon>
        <taxon>Ecdysozoa</taxon>
        <taxon>Arthropoda</taxon>
        <taxon>Chelicerata</taxon>
        <taxon>Arachnida</taxon>
        <taxon>Acari</taxon>
        <taxon>Acariformes</taxon>
        <taxon>Sarcoptiformes</taxon>
        <taxon>Oribatida</taxon>
        <taxon>Brachypylina</taxon>
        <taxon>Oppioidea</taxon>
        <taxon>Oppiidae</taxon>
        <taxon>Medioppia</taxon>
    </lineage>
</organism>
<dbReference type="EMBL" id="OC883292">
    <property type="protein sequence ID" value="CAD7643205.1"/>
    <property type="molecule type" value="Genomic_DNA"/>
</dbReference>
<keyword evidence="10 11" id="KW-0472">Membrane</keyword>
<dbReference type="EMBL" id="CAJPIZ010028717">
    <property type="protein sequence ID" value="CAG2119534.1"/>
    <property type="molecule type" value="Genomic_DNA"/>
</dbReference>
<dbReference type="AlphaFoldDB" id="A0A7R9LKD9"/>
<name>A0A7R9LKD9_9ACAR</name>
<dbReference type="GO" id="GO:0016491">
    <property type="term" value="F:oxidoreductase activity"/>
    <property type="evidence" value="ECO:0007669"/>
    <property type="project" value="InterPro"/>
</dbReference>
<feature type="transmembrane region" description="Helical" evidence="11">
    <location>
        <begin position="212"/>
        <end position="235"/>
    </location>
</feature>
<dbReference type="Proteomes" id="UP000759131">
    <property type="component" value="Unassembled WGS sequence"/>
</dbReference>
<keyword evidence="14" id="KW-1185">Reference proteome</keyword>
<evidence type="ECO:0000313" key="13">
    <source>
        <dbReference type="EMBL" id="CAD7643205.1"/>
    </source>
</evidence>
<sequence length="252" mass="27540">MAKHSNAGQSQQPGRRTLMQTIGLYTLYLLTQVLGIGMISLGCLWVNKHLGGMKLDGTPEQLFNYHPVLMATGMLFINANGILFYRTGGCLKYSTQKFIHFLVQLTGLGVTLAGAYAAYTYHTLKHIPHYYSLHSWLGGALIVTQASGTLGAFFVFLWPQGSYGFKRAVLPLHTFVGAVGFVLAAGVAITGVTEKALFSLTSKGQEYRDLPAPALLLNAFGVSIVLFVISVVYLLTRSDYKRPDVAVDRKKD</sequence>
<evidence type="ECO:0000256" key="3">
    <source>
        <dbReference type="ARBA" id="ARBA00022448"/>
    </source>
</evidence>
<comment type="cofactor">
    <cofactor evidence="1">
        <name>heme b</name>
        <dbReference type="ChEBI" id="CHEBI:60344"/>
    </cofactor>
</comment>
<evidence type="ECO:0000256" key="2">
    <source>
        <dbReference type="ARBA" id="ARBA00004141"/>
    </source>
</evidence>
<dbReference type="PROSITE" id="PS50939">
    <property type="entry name" value="CYTOCHROME_B561"/>
    <property type="match status" value="1"/>
</dbReference>
<evidence type="ECO:0000256" key="7">
    <source>
        <dbReference type="ARBA" id="ARBA00022982"/>
    </source>
</evidence>
<feature type="transmembrane region" description="Helical" evidence="11">
    <location>
        <begin position="98"/>
        <end position="119"/>
    </location>
</feature>
<evidence type="ECO:0000313" key="14">
    <source>
        <dbReference type="Proteomes" id="UP000759131"/>
    </source>
</evidence>
<evidence type="ECO:0000256" key="4">
    <source>
        <dbReference type="ARBA" id="ARBA00022617"/>
    </source>
</evidence>
<keyword evidence="6" id="KW-0479">Metal-binding</keyword>
<dbReference type="GO" id="GO:0046872">
    <property type="term" value="F:metal ion binding"/>
    <property type="evidence" value="ECO:0007669"/>
    <property type="project" value="UniProtKB-KW"/>
</dbReference>
<feature type="transmembrane region" description="Helical" evidence="11">
    <location>
        <begin position="21"/>
        <end position="47"/>
    </location>
</feature>
<evidence type="ECO:0000256" key="10">
    <source>
        <dbReference type="ARBA" id="ARBA00023136"/>
    </source>
</evidence>
<evidence type="ECO:0000256" key="5">
    <source>
        <dbReference type="ARBA" id="ARBA00022692"/>
    </source>
</evidence>
<keyword evidence="5 11" id="KW-0812">Transmembrane</keyword>
<feature type="transmembrane region" description="Helical" evidence="11">
    <location>
        <begin position="67"/>
        <end position="86"/>
    </location>
</feature>
<proteinExistence type="predicted"/>
<accession>A0A7R9LKD9</accession>
<feature type="transmembrane region" description="Helical" evidence="11">
    <location>
        <begin position="170"/>
        <end position="192"/>
    </location>
</feature>
<keyword evidence="3" id="KW-0813">Transport</keyword>
<dbReference type="InterPro" id="IPR006593">
    <property type="entry name" value="Cyt_b561/ferric_Rdtase_TM"/>
</dbReference>
<feature type="transmembrane region" description="Helical" evidence="11">
    <location>
        <begin position="139"/>
        <end position="158"/>
    </location>
</feature>
<evidence type="ECO:0000256" key="9">
    <source>
        <dbReference type="ARBA" id="ARBA00023004"/>
    </source>
</evidence>
<evidence type="ECO:0000256" key="6">
    <source>
        <dbReference type="ARBA" id="ARBA00022723"/>
    </source>
</evidence>
<keyword evidence="9" id="KW-0408">Iron</keyword>
<dbReference type="PANTHER" id="PTHR10106:SF0">
    <property type="entry name" value="LD36721P"/>
    <property type="match status" value="1"/>
</dbReference>
<dbReference type="Pfam" id="PF03188">
    <property type="entry name" value="Cytochrom_B561"/>
    <property type="match status" value="1"/>
</dbReference>
<dbReference type="GO" id="GO:0016020">
    <property type="term" value="C:membrane"/>
    <property type="evidence" value="ECO:0007669"/>
    <property type="project" value="UniProtKB-SubCell"/>
</dbReference>
<dbReference type="InterPro" id="IPR043205">
    <property type="entry name" value="CYB561/CYBRD1-like"/>
</dbReference>
<gene>
    <name evidence="13" type="ORF">OSB1V03_LOCUS19482</name>
</gene>
<dbReference type="Gene3D" id="1.20.120.1770">
    <property type="match status" value="1"/>
</dbReference>
<protein>
    <recommendedName>
        <fullName evidence="12">Cytochrome b561 domain-containing protein</fullName>
    </recommendedName>
</protein>
<comment type="subcellular location">
    <subcellularLocation>
        <location evidence="2">Membrane</location>
        <topology evidence="2">Multi-pass membrane protein</topology>
    </subcellularLocation>
</comment>
<evidence type="ECO:0000256" key="11">
    <source>
        <dbReference type="SAM" id="Phobius"/>
    </source>
</evidence>
<evidence type="ECO:0000256" key="8">
    <source>
        <dbReference type="ARBA" id="ARBA00022989"/>
    </source>
</evidence>